<comment type="caution">
    <text evidence="2">The sequence shown here is derived from an EMBL/GenBank/DDBJ whole genome shotgun (WGS) entry which is preliminary data.</text>
</comment>
<organism evidence="2">
    <name type="scientific">Tolypothrix bouteillei VB521301</name>
    <dbReference type="NCBI Taxonomy" id="1479485"/>
    <lineage>
        <taxon>Bacteria</taxon>
        <taxon>Bacillati</taxon>
        <taxon>Cyanobacteriota</taxon>
        <taxon>Cyanophyceae</taxon>
        <taxon>Nostocales</taxon>
        <taxon>Tolypothrichaceae</taxon>
        <taxon>Tolypothrix</taxon>
    </lineage>
</organism>
<dbReference type="OrthoDB" id="468458at2"/>
<reference evidence="2" key="1">
    <citation type="journal article" date="2015" name="Genome Announc.">
        <title>Draft Genome Sequence of Tolypothrix boutellei Strain VB521301.</title>
        <authorList>
            <person name="Chandrababunaidu M.M."/>
            <person name="Singh D."/>
            <person name="Sen D."/>
            <person name="Bhan S."/>
            <person name="Das S."/>
            <person name="Gupta A."/>
            <person name="Adhikary S.P."/>
            <person name="Tripathy S."/>
        </authorList>
    </citation>
    <scope>NUCLEOTIDE SEQUENCE</scope>
    <source>
        <strain evidence="2">VB521301</strain>
    </source>
</reference>
<dbReference type="AlphaFoldDB" id="A0A0C1R8Q7"/>
<dbReference type="InterPro" id="IPR000305">
    <property type="entry name" value="GIY-YIG_endonuc"/>
</dbReference>
<dbReference type="SUPFAM" id="SSF82771">
    <property type="entry name" value="GIY-YIG endonuclease"/>
    <property type="match status" value="1"/>
</dbReference>
<evidence type="ECO:0000313" key="2">
    <source>
        <dbReference type="EMBL" id="KIE13954.1"/>
    </source>
</evidence>
<protein>
    <submittedName>
        <fullName evidence="2">Excinuclease ABC subunit C</fullName>
    </submittedName>
</protein>
<dbReference type="SMART" id="SM00465">
    <property type="entry name" value="GIYc"/>
    <property type="match status" value="1"/>
</dbReference>
<accession>A0A0C1R8Q7</accession>
<sequence length="448" mass="52036">MLLEDIKLTELPSVYLLDKDCLPLCAAIYFVSNSKGQVLYIGRTVNLVERWRNHHRFNQLKRFNRKDRINISWMVCSNDINTLSHLENELIELYKPPLNWTKVVSPIKRITPSETALQQSLQQLAKLNTMIFGFEAIANSEPPTIYLVYPVYGKRGVSGSIRSTLKNINKKASSLKWKEYRTDPKSFGQFGYWETHYNGIRIDLSPVQGLVYSMDSSTRQTIAGVEFRAFSREQLEILLENTPELEENISGISALEDDPIPVELGDRYQPNEGNYKDVAVNTWEELEPMPEGEARVMTRQFLYVEGVEIEVCFNTNGKHFVRHNVYWWIMHGSKNPDPHYNCIIQNLQNVVDRLPTIKWSGYRFRFETIVFSEDDVEVESILLPLGMFEDFIREVKSNYTGKVREEIENGEYQLKPDDKAHLKLCVWLQRNSLCSLLQTKNSETTSQK</sequence>
<dbReference type="InterPro" id="IPR035901">
    <property type="entry name" value="GIY-YIG_endonuc_sf"/>
</dbReference>
<dbReference type="STRING" id="1479485.DA73_0200980"/>
<gene>
    <name evidence="2" type="ORF">DA73_0200980</name>
</gene>
<proteinExistence type="predicted"/>
<dbReference type="PROSITE" id="PS50164">
    <property type="entry name" value="GIY_YIG"/>
    <property type="match status" value="1"/>
</dbReference>
<evidence type="ECO:0000259" key="1">
    <source>
        <dbReference type="PROSITE" id="PS50164"/>
    </source>
</evidence>
<name>A0A0C1R8Q7_9CYAN</name>
<dbReference type="CDD" id="cd00719">
    <property type="entry name" value="GIY-YIG_SF"/>
    <property type="match status" value="1"/>
</dbReference>
<dbReference type="Gene3D" id="3.40.1440.10">
    <property type="entry name" value="GIY-YIG endonuclease"/>
    <property type="match status" value="1"/>
</dbReference>
<feature type="domain" description="GIY-YIG" evidence="1">
    <location>
        <begin position="24"/>
        <end position="100"/>
    </location>
</feature>
<dbReference type="EMBL" id="JHEG02000001">
    <property type="protein sequence ID" value="KIE13954.1"/>
    <property type="molecule type" value="Genomic_DNA"/>
</dbReference>
<dbReference type="Pfam" id="PF01541">
    <property type="entry name" value="GIY-YIG"/>
    <property type="match status" value="1"/>
</dbReference>